<keyword evidence="2" id="KW-0378">Hydrolase</keyword>
<gene>
    <name evidence="4" type="ORF">STAS_05163</name>
</gene>
<keyword evidence="3" id="KW-0067">ATP-binding</keyword>
<dbReference type="Pfam" id="PF03266">
    <property type="entry name" value="NTPase_1"/>
    <property type="match status" value="1"/>
</dbReference>
<dbReference type="InterPro" id="IPR004948">
    <property type="entry name" value="Nuc-triphosphatase_THEP1"/>
</dbReference>
<dbReference type="InterPro" id="IPR001280">
    <property type="entry name" value="PSI_PsaA/B"/>
</dbReference>
<dbReference type="GO" id="GO:0009579">
    <property type="term" value="C:thylakoid"/>
    <property type="evidence" value="ECO:0007669"/>
    <property type="project" value="InterPro"/>
</dbReference>
<dbReference type="GO" id="GO:0017111">
    <property type="term" value="F:ribonucleoside triphosphate phosphatase activity"/>
    <property type="evidence" value="ECO:0007669"/>
    <property type="project" value="InterPro"/>
</dbReference>
<dbReference type="SUPFAM" id="SSF52540">
    <property type="entry name" value="P-loop containing nucleoside triphosphate hydrolases"/>
    <property type="match status" value="1"/>
</dbReference>
<dbReference type="OrthoDB" id="446244at2759"/>
<evidence type="ECO:0000313" key="5">
    <source>
        <dbReference type="Proteomes" id="UP000325081"/>
    </source>
</evidence>
<protein>
    <submittedName>
        <fullName evidence="4">Nucleoside-triphosphatase</fullName>
    </submittedName>
</protein>
<organism evidence="4 5">
    <name type="scientific">Striga asiatica</name>
    <name type="common">Asiatic witchweed</name>
    <name type="synonym">Buchnera asiatica</name>
    <dbReference type="NCBI Taxonomy" id="4170"/>
    <lineage>
        <taxon>Eukaryota</taxon>
        <taxon>Viridiplantae</taxon>
        <taxon>Streptophyta</taxon>
        <taxon>Embryophyta</taxon>
        <taxon>Tracheophyta</taxon>
        <taxon>Spermatophyta</taxon>
        <taxon>Magnoliopsida</taxon>
        <taxon>eudicotyledons</taxon>
        <taxon>Gunneridae</taxon>
        <taxon>Pentapetalae</taxon>
        <taxon>asterids</taxon>
        <taxon>lamiids</taxon>
        <taxon>Lamiales</taxon>
        <taxon>Orobanchaceae</taxon>
        <taxon>Buchnereae</taxon>
        <taxon>Striga</taxon>
    </lineage>
</organism>
<reference evidence="5" key="1">
    <citation type="journal article" date="2019" name="Curr. Biol.">
        <title>Genome Sequence of Striga asiatica Provides Insight into the Evolution of Plant Parasitism.</title>
        <authorList>
            <person name="Yoshida S."/>
            <person name="Kim S."/>
            <person name="Wafula E.K."/>
            <person name="Tanskanen J."/>
            <person name="Kim Y.M."/>
            <person name="Honaas L."/>
            <person name="Yang Z."/>
            <person name="Spallek T."/>
            <person name="Conn C.E."/>
            <person name="Ichihashi Y."/>
            <person name="Cheong K."/>
            <person name="Cui S."/>
            <person name="Der J.P."/>
            <person name="Gundlach H."/>
            <person name="Jiao Y."/>
            <person name="Hori C."/>
            <person name="Ishida J.K."/>
            <person name="Kasahara H."/>
            <person name="Kiba T."/>
            <person name="Kim M.S."/>
            <person name="Koo N."/>
            <person name="Laohavisit A."/>
            <person name="Lee Y.H."/>
            <person name="Lumba S."/>
            <person name="McCourt P."/>
            <person name="Mortimer J.C."/>
            <person name="Mutuku J.M."/>
            <person name="Nomura T."/>
            <person name="Sasaki-Sekimoto Y."/>
            <person name="Seto Y."/>
            <person name="Wang Y."/>
            <person name="Wakatake T."/>
            <person name="Sakakibara H."/>
            <person name="Demura T."/>
            <person name="Yamaguchi S."/>
            <person name="Yoneyama K."/>
            <person name="Manabe R.I."/>
            <person name="Nelson D.C."/>
            <person name="Schulman A.H."/>
            <person name="Timko M.P."/>
            <person name="dePamphilis C.W."/>
            <person name="Choi D."/>
            <person name="Shirasu K."/>
        </authorList>
    </citation>
    <scope>NUCLEOTIDE SEQUENCE [LARGE SCALE GENOMIC DNA]</scope>
    <source>
        <strain evidence="5">cv. UVA1</strain>
    </source>
</reference>
<evidence type="ECO:0000313" key="4">
    <source>
        <dbReference type="EMBL" id="GER29307.1"/>
    </source>
</evidence>
<dbReference type="PANTHER" id="PTHR43146">
    <property type="entry name" value="CANCER-RELATED NUCLEOSIDE-TRIPHOSPHATASE"/>
    <property type="match status" value="1"/>
</dbReference>
<dbReference type="InterPro" id="IPR036408">
    <property type="entry name" value="PSI_PsaA/B_sf"/>
</dbReference>
<proteinExistence type="predicted"/>
<sequence>MAAARKCFLVTGPPGVGKTTLIIRVLESLQQLNPSFKFQGFYTREVREGTQRAGFEVVTVGGRKGPLASTHISSESQRWPSVGRYKIDLSSFESLVLPELQVQGDTNLFIIDEVGKMELLSSSFFPAVLRVLDSNIPLLATIPIPKSGRDIPEVGILKNHPDATVYLLNTTWAHKRTPLANLTRWRDELVALFIVQTRLVGLSRSWRLSENCQSTSPGAVDPTNGNSRRQIRSALAHRPPLTKQKDVIEATVIFVPFTSKKTSGK</sequence>
<dbReference type="InterPro" id="IPR027417">
    <property type="entry name" value="P-loop_NTPase"/>
</dbReference>
<name>A0A5A7P9K2_STRAF</name>
<keyword evidence="5" id="KW-1185">Reference proteome</keyword>
<dbReference type="Proteomes" id="UP000325081">
    <property type="component" value="Unassembled WGS sequence"/>
</dbReference>
<dbReference type="Pfam" id="PF00223">
    <property type="entry name" value="PsaA_PsaB"/>
    <property type="match status" value="1"/>
</dbReference>
<dbReference type="GO" id="GO:0016020">
    <property type="term" value="C:membrane"/>
    <property type="evidence" value="ECO:0007669"/>
    <property type="project" value="InterPro"/>
</dbReference>
<comment type="caution">
    <text evidence="4">The sequence shown here is derived from an EMBL/GenBank/DDBJ whole genome shotgun (WGS) entry which is preliminary data.</text>
</comment>
<keyword evidence="1" id="KW-0547">Nucleotide-binding</keyword>
<evidence type="ECO:0000256" key="2">
    <source>
        <dbReference type="ARBA" id="ARBA00022801"/>
    </source>
</evidence>
<evidence type="ECO:0000256" key="1">
    <source>
        <dbReference type="ARBA" id="ARBA00022741"/>
    </source>
</evidence>
<dbReference type="GO" id="GO:0005524">
    <property type="term" value="F:ATP binding"/>
    <property type="evidence" value="ECO:0007669"/>
    <property type="project" value="UniProtKB-KW"/>
</dbReference>
<accession>A0A5A7P9K2</accession>
<evidence type="ECO:0000256" key="3">
    <source>
        <dbReference type="ARBA" id="ARBA00022840"/>
    </source>
</evidence>
<dbReference type="Gene3D" id="1.20.1130.10">
    <property type="entry name" value="Photosystem I PsaA/PsaB"/>
    <property type="match status" value="1"/>
</dbReference>
<dbReference type="PANTHER" id="PTHR43146:SF1">
    <property type="entry name" value="CANCER-RELATED NUCLEOSIDE-TRIPHOSPHATASE"/>
    <property type="match status" value="1"/>
</dbReference>
<dbReference type="EMBL" id="BKCP01003558">
    <property type="protein sequence ID" value="GER29307.1"/>
    <property type="molecule type" value="Genomic_DNA"/>
</dbReference>
<dbReference type="GO" id="GO:0015979">
    <property type="term" value="P:photosynthesis"/>
    <property type="evidence" value="ECO:0007669"/>
    <property type="project" value="InterPro"/>
</dbReference>
<dbReference type="AlphaFoldDB" id="A0A5A7P9K2"/>
<dbReference type="Gene3D" id="3.40.50.300">
    <property type="entry name" value="P-loop containing nucleotide triphosphate hydrolases"/>
    <property type="match status" value="1"/>
</dbReference>